<dbReference type="AlphaFoldDB" id="A0AAV7VDD4"/>
<organism evidence="1 2">
    <name type="scientific">Pleurodeles waltl</name>
    <name type="common">Iberian ribbed newt</name>
    <dbReference type="NCBI Taxonomy" id="8319"/>
    <lineage>
        <taxon>Eukaryota</taxon>
        <taxon>Metazoa</taxon>
        <taxon>Chordata</taxon>
        <taxon>Craniata</taxon>
        <taxon>Vertebrata</taxon>
        <taxon>Euteleostomi</taxon>
        <taxon>Amphibia</taxon>
        <taxon>Batrachia</taxon>
        <taxon>Caudata</taxon>
        <taxon>Salamandroidea</taxon>
        <taxon>Salamandridae</taxon>
        <taxon>Pleurodelinae</taxon>
        <taxon>Pleurodeles</taxon>
    </lineage>
</organism>
<evidence type="ECO:0000313" key="1">
    <source>
        <dbReference type="EMBL" id="KAJ1199318.1"/>
    </source>
</evidence>
<dbReference type="EMBL" id="JANPWB010000003">
    <property type="protein sequence ID" value="KAJ1199318.1"/>
    <property type="molecule type" value="Genomic_DNA"/>
</dbReference>
<evidence type="ECO:0000313" key="2">
    <source>
        <dbReference type="Proteomes" id="UP001066276"/>
    </source>
</evidence>
<protein>
    <submittedName>
        <fullName evidence="1">Uncharacterized protein</fullName>
    </submittedName>
</protein>
<gene>
    <name evidence="1" type="ORF">NDU88_003155</name>
</gene>
<name>A0AAV7VDD4_PLEWA</name>
<reference evidence="1" key="1">
    <citation type="journal article" date="2022" name="bioRxiv">
        <title>Sequencing and chromosome-scale assembly of the giantPleurodeles waltlgenome.</title>
        <authorList>
            <person name="Brown T."/>
            <person name="Elewa A."/>
            <person name="Iarovenko S."/>
            <person name="Subramanian E."/>
            <person name="Araus A.J."/>
            <person name="Petzold A."/>
            <person name="Susuki M."/>
            <person name="Suzuki K.-i.T."/>
            <person name="Hayashi T."/>
            <person name="Toyoda A."/>
            <person name="Oliveira C."/>
            <person name="Osipova E."/>
            <person name="Leigh N.D."/>
            <person name="Simon A."/>
            <person name="Yun M.H."/>
        </authorList>
    </citation>
    <scope>NUCLEOTIDE SEQUENCE</scope>
    <source>
        <strain evidence="1">20211129_DDA</strain>
        <tissue evidence="1">Liver</tissue>
    </source>
</reference>
<keyword evidence="2" id="KW-1185">Reference proteome</keyword>
<sequence length="68" mass="7772">MTDGTNVLSWRAQESQEPFQKVVPVEALQEPEELVEAVEAVKALSYLEEEMAEEKLMATREVEDFDVE</sequence>
<dbReference type="Proteomes" id="UP001066276">
    <property type="component" value="Chromosome 2_1"/>
</dbReference>
<comment type="caution">
    <text evidence="1">The sequence shown here is derived from an EMBL/GenBank/DDBJ whole genome shotgun (WGS) entry which is preliminary data.</text>
</comment>
<accession>A0AAV7VDD4</accession>
<proteinExistence type="predicted"/>